<name>A0A3M7PIT9_BRAPC</name>
<sequence>MKTSLNNALKDKRVVPIVTQVRTKEWLYLFLQVLFKDNITPNIHALVSHLHQFQNLKIYKQSQFFYFYVIKAFFALSLLPAFFFGSIADCNALELWLILDLLLLILNDSNDNFLDRTNNYIY</sequence>
<keyword evidence="1" id="KW-0472">Membrane</keyword>
<keyword evidence="3" id="KW-1185">Reference proteome</keyword>
<comment type="caution">
    <text evidence="2">The sequence shown here is derived from an EMBL/GenBank/DDBJ whole genome shotgun (WGS) entry which is preliminary data.</text>
</comment>
<protein>
    <submittedName>
        <fullName evidence="2">Uncharacterized protein</fullName>
    </submittedName>
</protein>
<dbReference type="Proteomes" id="UP000276133">
    <property type="component" value="Unassembled WGS sequence"/>
</dbReference>
<feature type="transmembrane region" description="Helical" evidence="1">
    <location>
        <begin position="65"/>
        <end position="87"/>
    </location>
</feature>
<reference evidence="2 3" key="1">
    <citation type="journal article" date="2018" name="Sci. Rep.">
        <title>Genomic signatures of local adaptation to the degree of environmental predictability in rotifers.</title>
        <authorList>
            <person name="Franch-Gras L."/>
            <person name="Hahn C."/>
            <person name="Garcia-Roger E.M."/>
            <person name="Carmona M.J."/>
            <person name="Serra M."/>
            <person name="Gomez A."/>
        </authorList>
    </citation>
    <scope>NUCLEOTIDE SEQUENCE [LARGE SCALE GENOMIC DNA]</scope>
    <source>
        <strain evidence="2">HYR1</strain>
    </source>
</reference>
<accession>A0A3M7PIT9</accession>
<keyword evidence="1" id="KW-1133">Transmembrane helix</keyword>
<dbReference type="AlphaFoldDB" id="A0A3M7PIT9"/>
<gene>
    <name evidence="2" type="ORF">BpHYR1_037430</name>
</gene>
<evidence type="ECO:0000256" key="1">
    <source>
        <dbReference type="SAM" id="Phobius"/>
    </source>
</evidence>
<evidence type="ECO:0000313" key="3">
    <source>
        <dbReference type="Proteomes" id="UP000276133"/>
    </source>
</evidence>
<evidence type="ECO:0000313" key="2">
    <source>
        <dbReference type="EMBL" id="RMZ98933.1"/>
    </source>
</evidence>
<proteinExistence type="predicted"/>
<organism evidence="2 3">
    <name type="scientific">Brachionus plicatilis</name>
    <name type="common">Marine rotifer</name>
    <name type="synonym">Brachionus muelleri</name>
    <dbReference type="NCBI Taxonomy" id="10195"/>
    <lineage>
        <taxon>Eukaryota</taxon>
        <taxon>Metazoa</taxon>
        <taxon>Spiralia</taxon>
        <taxon>Gnathifera</taxon>
        <taxon>Rotifera</taxon>
        <taxon>Eurotatoria</taxon>
        <taxon>Monogononta</taxon>
        <taxon>Pseudotrocha</taxon>
        <taxon>Ploima</taxon>
        <taxon>Brachionidae</taxon>
        <taxon>Brachionus</taxon>
    </lineage>
</organism>
<keyword evidence="1" id="KW-0812">Transmembrane</keyword>
<dbReference type="EMBL" id="REGN01010491">
    <property type="protein sequence ID" value="RMZ98933.1"/>
    <property type="molecule type" value="Genomic_DNA"/>
</dbReference>